<dbReference type="EMBL" id="CAIZ01000104">
    <property type="protein sequence ID" value="CCH69797.1"/>
    <property type="molecule type" value="Genomic_DNA"/>
</dbReference>
<dbReference type="Proteomes" id="UP000013167">
    <property type="component" value="Unassembled WGS sequence"/>
</dbReference>
<sequence>MGIIDRFRIENAVQTYDFWLELRGMRSRRRKEARRELRTNLRDAAADVGVTQALFNIGSPKELAYAMTPEAAQRPRWSLGAMWASLAFVVVVFGLMYTASTFTSGVDASGVVGQQVTGFVFPWFGVDFMARIEPNRGGLSVGAGNAQWYVLGLPLLAFVLVARPWRAFTQKAS</sequence>
<accession>N0DZ59</accession>
<evidence type="ECO:0000313" key="2">
    <source>
        <dbReference type="EMBL" id="CCH69797.1"/>
    </source>
</evidence>
<evidence type="ECO:0000313" key="3">
    <source>
        <dbReference type="Proteomes" id="UP000013167"/>
    </source>
</evidence>
<feature type="transmembrane region" description="Helical" evidence="1">
    <location>
        <begin position="146"/>
        <end position="165"/>
    </location>
</feature>
<proteinExistence type="predicted"/>
<keyword evidence="3" id="KW-1185">Reference proteome</keyword>
<keyword evidence="1" id="KW-0812">Transmembrane</keyword>
<keyword evidence="1" id="KW-0472">Membrane</keyword>
<protein>
    <submittedName>
        <fullName evidence="2">Uncharacterized protein</fullName>
    </submittedName>
</protein>
<feature type="transmembrane region" description="Helical" evidence="1">
    <location>
        <begin position="77"/>
        <end position="97"/>
    </location>
</feature>
<dbReference type="AlphaFoldDB" id="N0DZ59"/>
<reference evidence="2 3" key="1">
    <citation type="journal article" date="2013" name="ISME J.">
        <title>A metabolic model for members of the genus Tetrasphaera involved in enhanced biological phosphorus removal.</title>
        <authorList>
            <person name="Kristiansen R."/>
            <person name="Nguyen H.T.T."/>
            <person name="Saunders A.M."/>
            <person name="Nielsen J.L."/>
            <person name="Wimmer R."/>
            <person name="Le V.Q."/>
            <person name="McIlroy S.J."/>
            <person name="Petrovski S."/>
            <person name="Seviour R.J."/>
            <person name="Calteau A."/>
            <person name="Nielsen K.L."/>
            <person name="Nielsen P.H."/>
        </authorList>
    </citation>
    <scope>NUCLEOTIDE SEQUENCE [LARGE SCALE GENOMIC DNA]</scope>
    <source>
        <strain evidence="2 3">Lp2</strain>
    </source>
</reference>
<organism evidence="2 3">
    <name type="scientific">Phycicoccus elongatus Lp2</name>
    <dbReference type="NCBI Taxonomy" id="1193181"/>
    <lineage>
        <taxon>Bacteria</taxon>
        <taxon>Bacillati</taxon>
        <taxon>Actinomycetota</taxon>
        <taxon>Actinomycetes</taxon>
        <taxon>Micrococcales</taxon>
        <taxon>Intrasporangiaceae</taxon>
        <taxon>Phycicoccus</taxon>
    </lineage>
</organism>
<gene>
    <name evidence="2" type="ORF">BN10_360004</name>
</gene>
<dbReference type="eggNOG" id="ENOG5032NMG">
    <property type="taxonomic scope" value="Bacteria"/>
</dbReference>
<dbReference type="STRING" id="1193181.BN10_360004"/>
<evidence type="ECO:0000256" key="1">
    <source>
        <dbReference type="SAM" id="Phobius"/>
    </source>
</evidence>
<dbReference type="OrthoDB" id="4843391at2"/>
<name>N0DZ59_9MICO</name>
<dbReference type="HOGENOM" id="CLU_1546827_0_0_11"/>
<dbReference type="RefSeq" id="WP_010849689.1">
    <property type="nucleotide sequence ID" value="NZ_HF570956.1"/>
</dbReference>
<comment type="caution">
    <text evidence="2">The sequence shown here is derived from an EMBL/GenBank/DDBJ whole genome shotgun (WGS) entry which is preliminary data.</text>
</comment>
<keyword evidence="1" id="KW-1133">Transmembrane helix</keyword>